<sequence length="252" mass="29497">MPLASAEDRFETMRHEHTDNPTVCIMEPAEDLQVRFYHYLLQEAYNTVMEWQTEMTEFTQGNWYMPMILVEYENHFDRHVREFPQCNVFIEFDMHNTGDVVNSTALGYTAFDFSNSKHQYAYIKVFVTAEKLTSKASICIGCDNNDIAEAQFKTTKNNEYLDDYSVKKILLHEFGHALGLGHYVEDKNKNNNQKSLMYPFMSAFSLDNKNAKIEILDKILLVEMYSFDGFGGHQGFQPRYFEISDLIRSWIS</sequence>
<proteinExistence type="predicted"/>
<keyword evidence="1" id="KW-0645">Protease</keyword>
<evidence type="ECO:0000256" key="1">
    <source>
        <dbReference type="ARBA" id="ARBA00022670"/>
    </source>
</evidence>
<dbReference type="Pfam" id="PF00413">
    <property type="entry name" value="Peptidase_M10"/>
    <property type="match status" value="1"/>
</dbReference>
<evidence type="ECO:0000256" key="4">
    <source>
        <dbReference type="ARBA" id="ARBA00022833"/>
    </source>
</evidence>
<dbReference type="Proteomes" id="UP001157003">
    <property type="component" value="Segment"/>
</dbReference>
<evidence type="ECO:0000256" key="3">
    <source>
        <dbReference type="ARBA" id="ARBA00022801"/>
    </source>
</evidence>
<evidence type="ECO:0000313" key="6">
    <source>
        <dbReference type="EMBL" id="UVF62356.1"/>
    </source>
</evidence>
<keyword evidence="3" id="KW-0378">Hydrolase</keyword>
<dbReference type="GO" id="GO:0008270">
    <property type="term" value="F:zinc ion binding"/>
    <property type="evidence" value="ECO:0007669"/>
    <property type="project" value="InterPro"/>
</dbReference>
<dbReference type="EMBL" id="ON649700">
    <property type="protein sequence ID" value="UVF62356.1"/>
    <property type="molecule type" value="Genomic_DNA"/>
</dbReference>
<keyword evidence="4" id="KW-0862">Zinc</keyword>
<reference evidence="6 7" key="1">
    <citation type="submission" date="2022-05" db="EMBL/GenBank/DDBJ databases">
        <title>Diverse viruses of marine archaea discovered using metagenomics.</title>
        <authorList>
            <person name="Zhou Y."/>
        </authorList>
    </citation>
    <scope>NUCLEOTIDE SEQUENCE [LARGE SCALE GENOMIC DNA]</scope>
    <source>
        <strain evidence="6">YSH_174770</strain>
    </source>
</reference>
<dbReference type="GO" id="GO:0031012">
    <property type="term" value="C:extracellular matrix"/>
    <property type="evidence" value="ECO:0007669"/>
    <property type="project" value="InterPro"/>
</dbReference>
<keyword evidence="2" id="KW-0479">Metal-binding</keyword>
<dbReference type="InterPro" id="IPR001818">
    <property type="entry name" value="Pept_M10_metallopeptidase"/>
</dbReference>
<accession>A0A976UAK8</accession>
<dbReference type="Gene3D" id="3.40.390.10">
    <property type="entry name" value="Collagenase (Catalytic Domain)"/>
    <property type="match status" value="1"/>
</dbReference>
<evidence type="ECO:0000259" key="5">
    <source>
        <dbReference type="Pfam" id="PF00413"/>
    </source>
</evidence>
<name>A0A976UAK8_9CAUD</name>
<dbReference type="InterPro" id="IPR024079">
    <property type="entry name" value="MetalloPept_cat_dom_sf"/>
</dbReference>
<dbReference type="GO" id="GO:0006508">
    <property type="term" value="P:proteolysis"/>
    <property type="evidence" value="ECO:0007669"/>
    <property type="project" value="UniProtKB-KW"/>
</dbReference>
<evidence type="ECO:0000313" key="7">
    <source>
        <dbReference type="Proteomes" id="UP001157003"/>
    </source>
</evidence>
<organism evidence="6 7">
    <name type="scientific">Nitrososphaeria virus YSH_174770</name>
    <dbReference type="NCBI Taxonomy" id="3071322"/>
    <lineage>
        <taxon>Viruses</taxon>
        <taxon>Duplodnaviria</taxon>
        <taxon>Heunggongvirae</taxon>
        <taxon>Uroviricota</taxon>
        <taxon>Caudoviricetes</taxon>
        <taxon>Juravirales</taxon>
        <taxon>Yangangviridae</taxon>
        <taxon>Senitvirus</taxon>
        <taxon>Senitvirus yangshanense</taxon>
    </lineage>
</organism>
<feature type="domain" description="Peptidase M10 metallopeptidase" evidence="5">
    <location>
        <begin position="147"/>
        <end position="218"/>
    </location>
</feature>
<keyword evidence="7" id="KW-1185">Reference proteome</keyword>
<dbReference type="GO" id="GO:0004222">
    <property type="term" value="F:metalloendopeptidase activity"/>
    <property type="evidence" value="ECO:0007669"/>
    <property type="project" value="InterPro"/>
</dbReference>
<evidence type="ECO:0000256" key="2">
    <source>
        <dbReference type="ARBA" id="ARBA00022723"/>
    </source>
</evidence>
<dbReference type="SUPFAM" id="SSF55486">
    <property type="entry name" value="Metalloproteases ('zincins'), catalytic domain"/>
    <property type="match status" value="1"/>
</dbReference>
<protein>
    <recommendedName>
        <fullName evidence="5">Peptidase M10 metallopeptidase domain-containing protein</fullName>
    </recommendedName>
</protein>